<organism evidence="2 3">
    <name type="scientific">Piloderma croceum (strain F 1598)</name>
    <dbReference type="NCBI Taxonomy" id="765440"/>
    <lineage>
        <taxon>Eukaryota</taxon>
        <taxon>Fungi</taxon>
        <taxon>Dikarya</taxon>
        <taxon>Basidiomycota</taxon>
        <taxon>Agaricomycotina</taxon>
        <taxon>Agaricomycetes</taxon>
        <taxon>Agaricomycetidae</taxon>
        <taxon>Atheliales</taxon>
        <taxon>Atheliaceae</taxon>
        <taxon>Piloderma</taxon>
    </lineage>
</organism>
<evidence type="ECO:0000256" key="1">
    <source>
        <dbReference type="SAM" id="Phobius"/>
    </source>
</evidence>
<name>A0A0C3CC55_PILCF</name>
<dbReference type="AlphaFoldDB" id="A0A0C3CC55"/>
<dbReference type="InParanoid" id="A0A0C3CC55"/>
<reference evidence="3" key="2">
    <citation type="submission" date="2015-01" db="EMBL/GenBank/DDBJ databases">
        <title>Evolutionary Origins and Diversification of the Mycorrhizal Mutualists.</title>
        <authorList>
            <consortium name="DOE Joint Genome Institute"/>
            <consortium name="Mycorrhizal Genomics Consortium"/>
            <person name="Kohler A."/>
            <person name="Kuo A."/>
            <person name="Nagy L.G."/>
            <person name="Floudas D."/>
            <person name="Copeland A."/>
            <person name="Barry K.W."/>
            <person name="Cichocki N."/>
            <person name="Veneault-Fourrey C."/>
            <person name="LaButti K."/>
            <person name="Lindquist E.A."/>
            <person name="Lipzen A."/>
            <person name="Lundell T."/>
            <person name="Morin E."/>
            <person name="Murat C."/>
            <person name="Riley R."/>
            <person name="Ohm R."/>
            <person name="Sun H."/>
            <person name="Tunlid A."/>
            <person name="Henrissat B."/>
            <person name="Grigoriev I.V."/>
            <person name="Hibbett D.S."/>
            <person name="Martin F."/>
        </authorList>
    </citation>
    <scope>NUCLEOTIDE SEQUENCE [LARGE SCALE GENOMIC DNA]</scope>
    <source>
        <strain evidence="3">F 1598</strain>
    </source>
</reference>
<keyword evidence="1" id="KW-1133">Transmembrane helix</keyword>
<evidence type="ECO:0000313" key="2">
    <source>
        <dbReference type="EMBL" id="KIM87257.1"/>
    </source>
</evidence>
<evidence type="ECO:0000313" key="3">
    <source>
        <dbReference type="Proteomes" id="UP000054166"/>
    </source>
</evidence>
<dbReference type="HOGENOM" id="CLU_2347464_0_0_1"/>
<protein>
    <submittedName>
        <fullName evidence="2">Uncharacterized protein</fullName>
    </submittedName>
</protein>
<gene>
    <name evidence="2" type="ORF">PILCRDRAFT_305988</name>
</gene>
<accession>A0A0C3CC55</accession>
<reference evidence="2 3" key="1">
    <citation type="submission" date="2014-04" db="EMBL/GenBank/DDBJ databases">
        <authorList>
            <consortium name="DOE Joint Genome Institute"/>
            <person name="Kuo A."/>
            <person name="Tarkka M."/>
            <person name="Buscot F."/>
            <person name="Kohler A."/>
            <person name="Nagy L.G."/>
            <person name="Floudas D."/>
            <person name="Copeland A."/>
            <person name="Barry K.W."/>
            <person name="Cichocki N."/>
            <person name="Veneault-Fourrey C."/>
            <person name="LaButti K."/>
            <person name="Lindquist E.A."/>
            <person name="Lipzen A."/>
            <person name="Lundell T."/>
            <person name="Morin E."/>
            <person name="Murat C."/>
            <person name="Sun H."/>
            <person name="Tunlid A."/>
            <person name="Henrissat B."/>
            <person name="Grigoriev I.V."/>
            <person name="Hibbett D.S."/>
            <person name="Martin F."/>
            <person name="Nordberg H.P."/>
            <person name="Cantor M.N."/>
            <person name="Hua S.X."/>
        </authorList>
    </citation>
    <scope>NUCLEOTIDE SEQUENCE [LARGE SCALE GENOMIC DNA]</scope>
    <source>
        <strain evidence="2 3">F 1598</strain>
    </source>
</reference>
<dbReference type="Proteomes" id="UP000054166">
    <property type="component" value="Unassembled WGS sequence"/>
</dbReference>
<feature type="transmembrane region" description="Helical" evidence="1">
    <location>
        <begin position="78"/>
        <end position="95"/>
    </location>
</feature>
<dbReference type="EMBL" id="KN832980">
    <property type="protein sequence ID" value="KIM87257.1"/>
    <property type="molecule type" value="Genomic_DNA"/>
</dbReference>
<keyword evidence="1" id="KW-0812">Transmembrane</keyword>
<dbReference type="PROSITE" id="PS51257">
    <property type="entry name" value="PROKAR_LIPOPROTEIN"/>
    <property type="match status" value="1"/>
</dbReference>
<keyword evidence="3" id="KW-1185">Reference proteome</keyword>
<sequence>MLRVCVVGSPSYLLYACLCSVRPSNSLCAPRHTGREVKPCSCILVDLFTLLTPENLRGCLVLHSDPDYEQARQARKNIVCLIVSIFSCALLLFAFCQ</sequence>
<keyword evidence="1" id="KW-0472">Membrane</keyword>
<proteinExistence type="predicted"/>